<sequence>MKKTIILLILGLISLNLNGCIQENQEEEIGKIEKENVEIGQIEKNKEEGEFEEEKKNENLKEINEN</sequence>
<feature type="chain" id="PRO_5047053945" description="Lipoprotein" evidence="2">
    <location>
        <begin position="20"/>
        <end position="66"/>
    </location>
</feature>
<organism evidence="3 4">
    <name type="scientific">Candidatus Vampirococcus lugosii</name>
    <dbReference type="NCBI Taxonomy" id="2789015"/>
    <lineage>
        <taxon>Bacteria</taxon>
        <taxon>Candidatus Absconditibacteriota</taxon>
        <taxon>Vampirococcus</taxon>
    </lineage>
</organism>
<protein>
    <recommendedName>
        <fullName evidence="5">Lipoprotein</fullName>
    </recommendedName>
</protein>
<keyword evidence="4" id="KW-1185">Reference proteome</keyword>
<keyword evidence="2" id="KW-0732">Signal</keyword>
<dbReference type="RefSeq" id="WP_213349805.1">
    <property type="nucleotide sequence ID" value="NZ_JAEDAM010000080.1"/>
</dbReference>
<feature type="signal peptide" evidence="2">
    <location>
        <begin position="1"/>
        <end position="19"/>
    </location>
</feature>
<feature type="non-terminal residue" evidence="3">
    <location>
        <position position="66"/>
    </location>
</feature>
<reference evidence="3 4" key="1">
    <citation type="journal article" date="2021" name="Nat. Commun.">
        <title>Reductive evolution and unique predatory mode in the CPR bacterium Vampirococcus lugosii.</title>
        <authorList>
            <person name="Moreira D."/>
            <person name="Zivanovic Y."/>
            <person name="Lopez-Archilla A.I."/>
            <person name="Iniesto M."/>
            <person name="Lopez-Garcia P."/>
        </authorList>
    </citation>
    <scope>NUCLEOTIDE SEQUENCE [LARGE SCALE GENOMIC DNA]</scope>
    <source>
        <strain evidence="3">Chiprana</strain>
    </source>
</reference>
<evidence type="ECO:0000313" key="3">
    <source>
        <dbReference type="EMBL" id="MBS8122372.1"/>
    </source>
</evidence>
<dbReference type="EMBL" id="JAEDAM010000080">
    <property type="protein sequence ID" value="MBS8122372.1"/>
    <property type="molecule type" value="Genomic_DNA"/>
</dbReference>
<dbReference type="Proteomes" id="UP000680365">
    <property type="component" value="Unassembled WGS sequence"/>
</dbReference>
<evidence type="ECO:0000313" key="4">
    <source>
        <dbReference type="Proteomes" id="UP000680365"/>
    </source>
</evidence>
<name>A0ABS5QME3_9BACT</name>
<feature type="region of interest" description="Disordered" evidence="1">
    <location>
        <begin position="43"/>
        <end position="66"/>
    </location>
</feature>
<accession>A0ABS5QME3</accession>
<evidence type="ECO:0000256" key="1">
    <source>
        <dbReference type="SAM" id="MobiDB-lite"/>
    </source>
</evidence>
<evidence type="ECO:0000256" key="2">
    <source>
        <dbReference type="SAM" id="SignalP"/>
    </source>
</evidence>
<comment type="caution">
    <text evidence="3">The sequence shown here is derived from an EMBL/GenBank/DDBJ whole genome shotgun (WGS) entry which is preliminary data.</text>
</comment>
<proteinExistence type="predicted"/>
<evidence type="ECO:0008006" key="5">
    <source>
        <dbReference type="Google" id="ProtNLM"/>
    </source>
</evidence>
<gene>
    <name evidence="3" type="ORF">VAMP_348n62</name>
</gene>